<gene>
    <name evidence="2" type="ORF">C1I98_07375</name>
</gene>
<evidence type="ECO:0000313" key="2">
    <source>
        <dbReference type="EMBL" id="PZG52130.1"/>
    </source>
</evidence>
<accession>A0A2W2HNU4</accession>
<dbReference type="SUPFAM" id="SSF82607">
    <property type="entry name" value="YbaB-like"/>
    <property type="match status" value="1"/>
</dbReference>
<evidence type="ECO:0000256" key="1">
    <source>
        <dbReference type="SAM" id="MobiDB-lite"/>
    </source>
</evidence>
<dbReference type="Pfam" id="PF02575">
    <property type="entry name" value="YbaB_DNA_bd"/>
    <property type="match status" value="1"/>
</dbReference>
<proteinExistence type="predicted"/>
<comment type="caution">
    <text evidence="2">The sequence shown here is derived from an EMBL/GenBank/DDBJ whole genome shotgun (WGS) entry which is preliminary data.</text>
</comment>
<sequence>MLGQAGNREIVEGPLGEDVGGREAAPMGYEPVPPAEADLTRMMSSLDEQAARFGRVGRDLAETRGNGESADGLVGVEVSSSGTLVGVRIEPGALGLGAEALAQAVLRAAKRAEHDVAERANQALGPLVGGQNGEVSPPAETTRADHRTG</sequence>
<dbReference type="AlphaFoldDB" id="A0A2W2HNU4"/>
<reference evidence="2 3" key="1">
    <citation type="submission" date="2018-01" db="EMBL/GenBank/DDBJ databases">
        <title>Draft genome sequence of Sphaerisporangium sp. 7K107.</title>
        <authorList>
            <person name="Sahin N."/>
            <person name="Saygin H."/>
            <person name="Ay H."/>
        </authorList>
    </citation>
    <scope>NUCLEOTIDE SEQUENCE [LARGE SCALE GENOMIC DNA]</scope>
    <source>
        <strain evidence="2 3">7K107</strain>
    </source>
</reference>
<name>A0A2W2HNU4_9ACTN</name>
<dbReference type="InterPro" id="IPR036894">
    <property type="entry name" value="YbaB-like_sf"/>
</dbReference>
<keyword evidence="3" id="KW-1185">Reference proteome</keyword>
<dbReference type="Proteomes" id="UP000248544">
    <property type="component" value="Unassembled WGS sequence"/>
</dbReference>
<dbReference type="EMBL" id="POUA01000036">
    <property type="protein sequence ID" value="PZG52130.1"/>
    <property type="molecule type" value="Genomic_DNA"/>
</dbReference>
<feature type="region of interest" description="Disordered" evidence="1">
    <location>
        <begin position="120"/>
        <end position="149"/>
    </location>
</feature>
<dbReference type="GO" id="GO:0003677">
    <property type="term" value="F:DNA binding"/>
    <property type="evidence" value="ECO:0007669"/>
    <property type="project" value="InterPro"/>
</dbReference>
<feature type="region of interest" description="Disordered" evidence="1">
    <location>
        <begin position="1"/>
        <end position="32"/>
    </location>
</feature>
<evidence type="ECO:0008006" key="4">
    <source>
        <dbReference type="Google" id="ProtNLM"/>
    </source>
</evidence>
<evidence type="ECO:0000313" key="3">
    <source>
        <dbReference type="Proteomes" id="UP000248544"/>
    </source>
</evidence>
<protein>
    <recommendedName>
        <fullName evidence="4">YbaB/EbfC DNA-binding family protein</fullName>
    </recommendedName>
</protein>
<dbReference type="InterPro" id="IPR004401">
    <property type="entry name" value="YbaB/EbfC"/>
</dbReference>
<dbReference type="Gene3D" id="3.30.1310.10">
    <property type="entry name" value="Nucleoid-associated protein YbaB-like domain"/>
    <property type="match status" value="1"/>
</dbReference>
<organism evidence="2 3">
    <name type="scientific">Spongiactinospora gelatinilytica</name>
    <dbReference type="NCBI Taxonomy" id="2666298"/>
    <lineage>
        <taxon>Bacteria</taxon>
        <taxon>Bacillati</taxon>
        <taxon>Actinomycetota</taxon>
        <taxon>Actinomycetes</taxon>
        <taxon>Streptosporangiales</taxon>
        <taxon>Streptosporangiaceae</taxon>
        <taxon>Spongiactinospora</taxon>
    </lineage>
</organism>